<evidence type="ECO:0000313" key="2">
    <source>
        <dbReference type="Proteomes" id="UP000191931"/>
    </source>
</evidence>
<dbReference type="RefSeq" id="WP_186441149.1">
    <property type="nucleotide sequence ID" value="NZ_LT828542.1"/>
</dbReference>
<dbReference type="AlphaFoldDB" id="A0A1W1HI48"/>
<keyword evidence="2" id="KW-1185">Reference proteome</keyword>
<sequence>MEFSLHTPEEISQTLAARVKQLHLMKRWKRETLSQRSGVTLASLKRFGRVEKSPWRTF</sequence>
<organism evidence="1 2">
    <name type="scientific">Desulfamplus magnetovallimortis</name>
    <dbReference type="NCBI Taxonomy" id="1246637"/>
    <lineage>
        <taxon>Bacteria</taxon>
        <taxon>Pseudomonadati</taxon>
        <taxon>Thermodesulfobacteriota</taxon>
        <taxon>Desulfobacteria</taxon>
        <taxon>Desulfobacterales</taxon>
        <taxon>Desulfobacteraceae</taxon>
        <taxon>Desulfamplus</taxon>
    </lineage>
</organism>
<reference evidence="1 2" key="1">
    <citation type="submission" date="2017-03" db="EMBL/GenBank/DDBJ databases">
        <authorList>
            <person name="Afonso C.L."/>
            <person name="Miller P.J."/>
            <person name="Scott M.A."/>
            <person name="Spackman E."/>
            <person name="Goraichik I."/>
            <person name="Dimitrov K.M."/>
            <person name="Suarez D.L."/>
            <person name="Swayne D.E."/>
        </authorList>
    </citation>
    <scope>NUCLEOTIDE SEQUENCE [LARGE SCALE GENOMIC DNA]</scope>
    <source>
        <strain evidence="1">PRJEB14757</strain>
    </source>
</reference>
<dbReference type="EMBL" id="FWEV01000298">
    <property type="protein sequence ID" value="SLM32062.1"/>
    <property type="molecule type" value="Genomic_DNA"/>
</dbReference>
<proteinExistence type="predicted"/>
<evidence type="ECO:0000313" key="1">
    <source>
        <dbReference type="EMBL" id="SLM32062.1"/>
    </source>
</evidence>
<name>A0A1W1HI48_9BACT</name>
<dbReference type="STRING" id="1246637.MTBBW1_550012"/>
<accession>A0A1W1HI48</accession>
<dbReference type="Proteomes" id="UP000191931">
    <property type="component" value="Unassembled WGS sequence"/>
</dbReference>
<gene>
    <name evidence="1" type="ORF">MTBBW1_550012</name>
</gene>
<protein>
    <submittedName>
        <fullName evidence="1">Uncharacterized protein</fullName>
    </submittedName>
</protein>